<dbReference type="OrthoDB" id="2857942at2759"/>
<dbReference type="EMBL" id="KN817520">
    <property type="protein sequence ID" value="KJA28760.1"/>
    <property type="molecule type" value="Genomic_DNA"/>
</dbReference>
<accession>A0A0D2QAV1</accession>
<feature type="signal peptide" evidence="1">
    <location>
        <begin position="1"/>
        <end position="23"/>
    </location>
</feature>
<evidence type="ECO:0000313" key="2">
    <source>
        <dbReference type="EMBL" id="KJA28760.1"/>
    </source>
</evidence>
<keyword evidence="3" id="KW-1185">Reference proteome</keyword>
<keyword evidence="1" id="KW-0732">Signal</keyword>
<reference evidence="3" key="1">
    <citation type="submission" date="2014-04" db="EMBL/GenBank/DDBJ databases">
        <title>Evolutionary Origins and Diversification of the Mycorrhizal Mutualists.</title>
        <authorList>
            <consortium name="DOE Joint Genome Institute"/>
            <consortium name="Mycorrhizal Genomics Consortium"/>
            <person name="Kohler A."/>
            <person name="Kuo A."/>
            <person name="Nagy L.G."/>
            <person name="Floudas D."/>
            <person name="Copeland A."/>
            <person name="Barry K.W."/>
            <person name="Cichocki N."/>
            <person name="Veneault-Fourrey C."/>
            <person name="LaButti K."/>
            <person name="Lindquist E.A."/>
            <person name="Lipzen A."/>
            <person name="Lundell T."/>
            <person name="Morin E."/>
            <person name="Murat C."/>
            <person name="Riley R."/>
            <person name="Ohm R."/>
            <person name="Sun H."/>
            <person name="Tunlid A."/>
            <person name="Henrissat B."/>
            <person name="Grigoriev I.V."/>
            <person name="Hibbett D.S."/>
            <person name="Martin F."/>
        </authorList>
    </citation>
    <scope>NUCLEOTIDE SEQUENCE [LARGE SCALE GENOMIC DNA]</scope>
    <source>
        <strain evidence="3">FD-334 SS-4</strain>
    </source>
</reference>
<organism evidence="2 3">
    <name type="scientific">Hypholoma sublateritium (strain FD-334 SS-4)</name>
    <dbReference type="NCBI Taxonomy" id="945553"/>
    <lineage>
        <taxon>Eukaryota</taxon>
        <taxon>Fungi</taxon>
        <taxon>Dikarya</taxon>
        <taxon>Basidiomycota</taxon>
        <taxon>Agaricomycotina</taxon>
        <taxon>Agaricomycetes</taxon>
        <taxon>Agaricomycetidae</taxon>
        <taxon>Agaricales</taxon>
        <taxon>Agaricineae</taxon>
        <taxon>Strophariaceae</taxon>
        <taxon>Hypholoma</taxon>
    </lineage>
</organism>
<dbReference type="Proteomes" id="UP000054270">
    <property type="component" value="Unassembled WGS sequence"/>
</dbReference>
<protein>
    <submittedName>
        <fullName evidence="2">Uncharacterized protein</fullName>
    </submittedName>
</protein>
<dbReference type="OMA" id="FSNTIDC"/>
<gene>
    <name evidence="2" type="ORF">HYPSUDRAFT_176627</name>
</gene>
<sequence>MQFKISTALAALGAALLVVPAMAQTVAYSGYASTVSCSGSSFGCSDGGAVCCTLPTGFGFSAQFNNLPSGSQGQGYSNNACTDFTFSLFGPGTKCWNGGGARVGSLNWFHSPSGRRGVNEARAVASSGANCSQPISFTYEATTGSGERTIKVPATAGAAQTIADLYLVKNFEALAAYEDF</sequence>
<proteinExistence type="predicted"/>
<name>A0A0D2QAV1_HYPSF</name>
<evidence type="ECO:0000256" key="1">
    <source>
        <dbReference type="SAM" id="SignalP"/>
    </source>
</evidence>
<evidence type="ECO:0000313" key="3">
    <source>
        <dbReference type="Proteomes" id="UP000054270"/>
    </source>
</evidence>
<dbReference type="AlphaFoldDB" id="A0A0D2QAV1"/>
<feature type="chain" id="PRO_5002266138" evidence="1">
    <location>
        <begin position="24"/>
        <end position="180"/>
    </location>
</feature>